<feature type="non-terminal residue" evidence="2">
    <location>
        <position position="1"/>
    </location>
</feature>
<gene>
    <name evidence="2" type="ORF">SEV965_LOCUS12526</name>
</gene>
<comment type="caution">
    <text evidence="2">The sequence shown here is derived from an EMBL/GenBank/DDBJ whole genome shotgun (WGS) entry which is preliminary data.</text>
</comment>
<feature type="domain" description="EF-hand" evidence="1">
    <location>
        <begin position="66"/>
        <end position="86"/>
    </location>
</feature>
<reference evidence="2" key="1">
    <citation type="submission" date="2021-02" db="EMBL/GenBank/DDBJ databases">
        <authorList>
            <person name="Nowell W R."/>
        </authorList>
    </citation>
    <scope>NUCLEOTIDE SEQUENCE</scope>
</reference>
<dbReference type="PROSITE" id="PS50222">
    <property type="entry name" value="EF_HAND_2"/>
    <property type="match status" value="1"/>
</dbReference>
<evidence type="ECO:0000313" key="3">
    <source>
        <dbReference type="Proteomes" id="UP000663889"/>
    </source>
</evidence>
<dbReference type="InterPro" id="IPR002048">
    <property type="entry name" value="EF_hand_dom"/>
</dbReference>
<accession>A0A814JGF8</accession>
<name>A0A814JGF8_9BILA</name>
<evidence type="ECO:0000259" key="1">
    <source>
        <dbReference type="PROSITE" id="PS50222"/>
    </source>
</evidence>
<proteinExistence type="predicted"/>
<evidence type="ECO:0000313" key="2">
    <source>
        <dbReference type="EMBL" id="CAF1035207.1"/>
    </source>
</evidence>
<sequence>MDADLAEKLNQRIRRIESVESSSETSSINGNGMIDDIDLSYSLTNYEYQRSDIFNPYTEYNEFSRKQIQNLMQIFDKYDTDRDKSL</sequence>
<dbReference type="EMBL" id="CAJNOU010000570">
    <property type="protein sequence ID" value="CAF1035207.1"/>
    <property type="molecule type" value="Genomic_DNA"/>
</dbReference>
<organism evidence="2 3">
    <name type="scientific">Rotaria sordida</name>
    <dbReference type="NCBI Taxonomy" id="392033"/>
    <lineage>
        <taxon>Eukaryota</taxon>
        <taxon>Metazoa</taxon>
        <taxon>Spiralia</taxon>
        <taxon>Gnathifera</taxon>
        <taxon>Rotifera</taxon>
        <taxon>Eurotatoria</taxon>
        <taxon>Bdelloidea</taxon>
        <taxon>Philodinida</taxon>
        <taxon>Philodinidae</taxon>
        <taxon>Rotaria</taxon>
    </lineage>
</organism>
<dbReference type="Proteomes" id="UP000663889">
    <property type="component" value="Unassembled WGS sequence"/>
</dbReference>
<dbReference type="AlphaFoldDB" id="A0A814JGF8"/>
<dbReference type="GO" id="GO:0005509">
    <property type="term" value="F:calcium ion binding"/>
    <property type="evidence" value="ECO:0007669"/>
    <property type="project" value="InterPro"/>
</dbReference>
<protein>
    <recommendedName>
        <fullName evidence="1">EF-hand domain-containing protein</fullName>
    </recommendedName>
</protein>